<dbReference type="Proteomes" id="UP000605201">
    <property type="component" value="Unassembled WGS sequence"/>
</dbReference>
<feature type="transmembrane region" description="Helical" evidence="7">
    <location>
        <begin position="261"/>
        <end position="283"/>
    </location>
</feature>
<proteinExistence type="predicted"/>
<feature type="transmembrane region" description="Helical" evidence="7">
    <location>
        <begin position="144"/>
        <end position="169"/>
    </location>
</feature>
<keyword evidence="3" id="KW-0547">Nucleotide-binding</keyword>
<evidence type="ECO:0000256" key="3">
    <source>
        <dbReference type="ARBA" id="ARBA00022741"/>
    </source>
</evidence>
<dbReference type="InterPro" id="IPR036640">
    <property type="entry name" value="ABC1_TM_sf"/>
</dbReference>
<dbReference type="GO" id="GO:0005524">
    <property type="term" value="F:ATP binding"/>
    <property type="evidence" value="ECO:0007669"/>
    <property type="project" value="UniProtKB-KW"/>
</dbReference>
<dbReference type="GO" id="GO:0034040">
    <property type="term" value="F:ATPase-coupled lipid transmembrane transporter activity"/>
    <property type="evidence" value="ECO:0007669"/>
    <property type="project" value="TreeGrafter"/>
</dbReference>
<accession>A0A8J6P3J3</accession>
<dbReference type="SUPFAM" id="SSF52540">
    <property type="entry name" value="P-loop containing nucleoside triphosphate hydrolases"/>
    <property type="match status" value="1"/>
</dbReference>
<dbReference type="Gene3D" id="3.40.50.300">
    <property type="entry name" value="P-loop containing nucleotide triphosphate hydrolases"/>
    <property type="match status" value="1"/>
</dbReference>
<organism evidence="10 11">
    <name type="scientific">Candidatus Desulfatibia vada</name>
    <dbReference type="NCBI Taxonomy" id="2841696"/>
    <lineage>
        <taxon>Bacteria</taxon>
        <taxon>Pseudomonadati</taxon>
        <taxon>Thermodesulfobacteriota</taxon>
        <taxon>Desulfobacteria</taxon>
        <taxon>Desulfobacterales</taxon>
        <taxon>Desulfobacterales incertae sedis</taxon>
        <taxon>Candidatus Desulfatibia</taxon>
    </lineage>
</organism>
<sequence>MLQQFFSLLSDRDKKTAIFVVGLLLCLTAAEFISLGLIVPFLSLIMNPKIIEENEHLQYVYQVFNPDSIHEFEIQIGFFLIIVYIFKTSFAYFADKKRIHAAKQVEYNIMCRLLRSNLTNRYPFFLKHPPSSLYHMLVGQAPQLAFFFNSSLVFFSECTIVLAIIGLFMLVAIQATLFLFIGFATVLSLSFFLVKKQIVRCSKEKEFFGLKRGRNSLQNFNGIKDLKIFNNEYYFLNKFKEYNYKFLMSEAKLKLVEQLQYHLIGLISFVSIVSILIFMVYTGKATEEIIPVIAVFAAGFFRLMPSAIKLLNSVTTMKHAERTVKLVHNMFWETGGSREELMKDLSHVDLFVDKKQRLPLHESLKIDIHSFIYESRGLEVFRNFSIELQKNKTIGLVGASGSGKTTLIDILLGLNVLKDGAIYVDGNRVEEDQMCNLRNNIGYVPQRVFLYDTSILNNIAFGFEGEEIDMERIDAVVKLAQLYSFIQTLPEGYQTVVGEFGVKVSGGQLQRIGIARALYLDPQIIILDEATSALDNKTEAEFMYSINQLKGNKTIIISAHRLSTIRNCDTIYFMVQGTMKASGTYEELLNNFSEFSNLLALQTAPQKLEDAGEEI</sequence>
<reference evidence="10 11" key="1">
    <citation type="submission" date="2020-08" db="EMBL/GenBank/DDBJ databases">
        <title>Bridging the membrane lipid divide: bacteria of the FCB group superphylum have the potential to synthesize archaeal ether lipids.</title>
        <authorList>
            <person name="Villanueva L."/>
            <person name="Von Meijenfeldt F.A.B."/>
            <person name="Westbye A.B."/>
            <person name="Yadav S."/>
            <person name="Hopmans E.C."/>
            <person name="Dutilh B.E."/>
            <person name="Sinninghe Damste J.S."/>
        </authorList>
    </citation>
    <scope>NUCLEOTIDE SEQUENCE [LARGE SCALE GENOMIC DNA]</scope>
    <source>
        <strain evidence="10">NIOZ-UU17</strain>
    </source>
</reference>
<evidence type="ECO:0000259" key="9">
    <source>
        <dbReference type="PROSITE" id="PS50929"/>
    </source>
</evidence>
<dbReference type="PANTHER" id="PTHR24221">
    <property type="entry name" value="ATP-BINDING CASSETTE SUB-FAMILY B"/>
    <property type="match status" value="1"/>
</dbReference>
<dbReference type="Gene3D" id="1.20.1560.10">
    <property type="entry name" value="ABC transporter type 1, transmembrane domain"/>
    <property type="match status" value="1"/>
</dbReference>
<dbReference type="GO" id="GO:0140359">
    <property type="term" value="F:ABC-type transporter activity"/>
    <property type="evidence" value="ECO:0007669"/>
    <property type="project" value="InterPro"/>
</dbReference>
<keyword evidence="6 7" id="KW-0472">Membrane</keyword>
<evidence type="ECO:0000256" key="4">
    <source>
        <dbReference type="ARBA" id="ARBA00022840"/>
    </source>
</evidence>
<dbReference type="PROSITE" id="PS00211">
    <property type="entry name" value="ABC_TRANSPORTER_1"/>
    <property type="match status" value="1"/>
</dbReference>
<evidence type="ECO:0000313" key="11">
    <source>
        <dbReference type="Proteomes" id="UP000605201"/>
    </source>
</evidence>
<feature type="domain" description="ABC transporter" evidence="8">
    <location>
        <begin position="366"/>
        <end position="601"/>
    </location>
</feature>
<dbReference type="InterPro" id="IPR003439">
    <property type="entry name" value="ABC_transporter-like_ATP-bd"/>
</dbReference>
<evidence type="ECO:0000259" key="8">
    <source>
        <dbReference type="PROSITE" id="PS50893"/>
    </source>
</evidence>
<dbReference type="PROSITE" id="PS50929">
    <property type="entry name" value="ABC_TM1F"/>
    <property type="match status" value="1"/>
</dbReference>
<keyword evidence="5 7" id="KW-1133">Transmembrane helix</keyword>
<dbReference type="InterPro" id="IPR017871">
    <property type="entry name" value="ABC_transporter-like_CS"/>
</dbReference>
<evidence type="ECO:0000256" key="6">
    <source>
        <dbReference type="ARBA" id="ARBA00023136"/>
    </source>
</evidence>
<dbReference type="GO" id="GO:0016887">
    <property type="term" value="F:ATP hydrolysis activity"/>
    <property type="evidence" value="ECO:0007669"/>
    <property type="project" value="InterPro"/>
</dbReference>
<dbReference type="AlphaFoldDB" id="A0A8J6P3J3"/>
<protein>
    <submittedName>
        <fullName evidence="10">ABC transporter ATP-binding protein</fullName>
    </submittedName>
</protein>
<dbReference type="Pfam" id="PF00664">
    <property type="entry name" value="ABC_membrane"/>
    <property type="match status" value="1"/>
</dbReference>
<dbReference type="PANTHER" id="PTHR24221:SF654">
    <property type="entry name" value="ATP-BINDING CASSETTE SUB-FAMILY B MEMBER 6"/>
    <property type="match status" value="1"/>
</dbReference>
<dbReference type="EMBL" id="JACNIG010000254">
    <property type="protein sequence ID" value="MBC8432926.1"/>
    <property type="molecule type" value="Genomic_DNA"/>
</dbReference>
<evidence type="ECO:0000256" key="5">
    <source>
        <dbReference type="ARBA" id="ARBA00022989"/>
    </source>
</evidence>
<dbReference type="InterPro" id="IPR003593">
    <property type="entry name" value="AAA+_ATPase"/>
</dbReference>
<feature type="domain" description="ABC transmembrane type-1" evidence="9">
    <location>
        <begin position="18"/>
        <end position="319"/>
    </location>
</feature>
<name>A0A8J6P3J3_9BACT</name>
<keyword evidence="4 10" id="KW-0067">ATP-binding</keyword>
<keyword evidence="2 7" id="KW-0812">Transmembrane</keyword>
<evidence type="ECO:0000256" key="7">
    <source>
        <dbReference type="SAM" id="Phobius"/>
    </source>
</evidence>
<dbReference type="InterPro" id="IPR011527">
    <property type="entry name" value="ABC1_TM_dom"/>
</dbReference>
<dbReference type="GO" id="GO:0005886">
    <property type="term" value="C:plasma membrane"/>
    <property type="evidence" value="ECO:0007669"/>
    <property type="project" value="UniProtKB-SubCell"/>
</dbReference>
<comment type="caution">
    <text evidence="10">The sequence shown here is derived from an EMBL/GenBank/DDBJ whole genome shotgun (WGS) entry which is preliminary data.</text>
</comment>
<comment type="subcellular location">
    <subcellularLocation>
        <location evidence="1">Cell membrane</location>
        <topology evidence="1">Multi-pass membrane protein</topology>
    </subcellularLocation>
</comment>
<feature type="transmembrane region" description="Helical" evidence="7">
    <location>
        <begin position="175"/>
        <end position="194"/>
    </location>
</feature>
<evidence type="ECO:0000313" key="10">
    <source>
        <dbReference type="EMBL" id="MBC8432926.1"/>
    </source>
</evidence>
<dbReference type="Pfam" id="PF00005">
    <property type="entry name" value="ABC_tran"/>
    <property type="match status" value="1"/>
</dbReference>
<evidence type="ECO:0000256" key="1">
    <source>
        <dbReference type="ARBA" id="ARBA00004651"/>
    </source>
</evidence>
<gene>
    <name evidence="10" type="ORF">H8D96_13530</name>
</gene>
<dbReference type="SMART" id="SM00382">
    <property type="entry name" value="AAA"/>
    <property type="match status" value="1"/>
</dbReference>
<feature type="transmembrane region" description="Helical" evidence="7">
    <location>
        <begin position="16"/>
        <end position="39"/>
    </location>
</feature>
<dbReference type="InterPro" id="IPR039421">
    <property type="entry name" value="Type_1_exporter"/>
</dbReference>
<evidence type="ECO:0000256" key="2">
    <source>
        <dbReference type="ARBA" id="ARBA00022692"/>
    </source>
</evidence>
<dbReference type="PROSITE" id="PS50893">
    <property type="entry name" value="ABC_TRANSPORTER_2"/>
    <property type="match status" value="1"/>
</dbReference>
<feature type="transmembrane region" description="Helical" evidence="7">
    <location>
        <begin position="74"/>
        <end position="94"/>
    </location>
</feature>
<dbReference type="SUPFAM" id="SSF90123">
    <property type="entry name" value="ABC transporter transmembrane region"/>
    <property type="match status" value="1"/>
</dbReference>
<dbReference type="InterPro" id="IPR027417">
    <property type="entry name" value="P-loop_NTPase"/>
</dbReference>